<dbReference type="SMART" id="SM00305">
    <property type="entry name" value="HintC"/>
    <property type="match status" value="1"/>
</dbReference>
<sequence>MSAKNSSKSHDTRMPHAIVPPHDLDAESSVLGSILIDENAIIKVVETLRPKHFYKDAHAEIYQTCVDLYEKREPIDLITLPQALKKNKLLTEVGGVSYLTELVSFVPTASNVEHYAKIIQDNALRRALISAGGKINELAFEESDVDGLLDEAEQELYSVSRDRLHQDFVPISDTLQITFERLDELSKTKGALRGVPTGLKALDRMLSGYQKENLIILAARPSVGKSSFAINCAQYAATTHKRAIGIFSLEMGREQLVDRMISAQGDIDNWRITTGNLQEEDFEKYGIAAGELAEAPIYVDDTPGIGILELRTKARRLQTDKKIDLIIVDYLQLIRGRTTESRVQEVSEISQALKNLARELKIPVLALSQLSRAVEIRGGDKRPQLSDLRDSGCLRGDTLITLTDSGRRVPIKDLVDRSNVKILALDNEMRLVPSQVSKVFHSGRKLIYCLTTASGKKICASCNHPFLTLAGWERLDKLKVGDAVGTTMIEGRSLSDSIIPQLIWTYIKKVRKEKGYTERSFQAKLGLKYSGSARHKNGIGRARLLKIAQVLDDRYLYNLAASDVYWDKIKSIEMVGIEDVYDMCVPICSNFVADDIIVHNSIEQDADVVMFLYRPNEEDRVNHKLLIAKHRNGPTGEIDLFFKADRTRFFEAETNAPGK</sequence>
<feature type="domain" description="SF4 helicase" evidence="15">
    <location>
        <begin position="601"/>
        <end position="656"/>
    </location>
</feature>
<name>A0A0G1JNC6_UNCKA</name>
<dbReference type="GO" id="GO:0016539">
    <property type="term" value="P:intein-mediated protein splicing"/>
    <property type="evidence" value="ECO:0007669"/>
    <property type="project" value="InterPro"/>
</dbReference>
<dbReference type="InterPro" id="IPR003586">
    <property type="entry name" value="Hint_dom_C"/>
</dbReference>
<evidence type="ECO:0000256" key="12">
    <source>
        <dbReference type="ARBA" id="ARBA00048954"/>
    </source>
</evidence>
<dbReference type="PATRIC" id="fig|1619110.3.peg.275"/>
<reference evidence="16 17" key="1">
    <citation type="journal article" date="2015" name="Nature">
        <title>rRNA introns, odd ribosomes, and small enigmatic genomes across a large radiation of phyla.</title>
        <authorList>
            <person name="Brown C.T."/>
            <person name="Hug L.A."/>
            <person name="Thomas B.C."/>
            <person name="Sharon I."/>
            <person name="Castelle C.J."/>
            <person name="Singh A."/>
            <person name="Wilkins M.J."/>
            <person name="Williams K.H."/>
            <person name="Banfield J.F."/>
        </authorList>
    </citation>
    <scope>NUCLEOTIDE SEQUENCE [LARGE SCALE GENOMIC DNA]</scope>
</reference>
<dbReference type="PANTHER" id="PTHR30153:SF2">
    <property type="entry name" value="REPLICATIVE DNA HELICASE"/>
    <property type="match status" value="1"/>
</dbReference>
<dbReference type="NCBIfam" id="TIGR00665">
    <property type="entry name" value="DnaB"/>
    <property type="match status" value="1"/>
</dbReference>
<dbReference type="InterPro" id="IPR007694">
    <property type="entry name" value="DNA_helicase_DnaB-like_C"/>
</dbReference>
<dbReference type="Gene3D" id="2.170.16.10">
    <property type="entry name" value="Hedgehog/Intein (Hint) domain"/>
    <property type="match status" value="1"/>
</dbReference>
<dbReference type="Pfam" id="PF14890">
    <property type="entry name" value="Intein_splicing"/>
    <property type="match status" value="1"/>
</dbReference>
<dbReference type="EC" id="5.6.2.3" evidence="13 14"/>
<accession>A0A0G1JNC6</accession>
<dbReference type="SUPFAM" id="SSF52540">
    <property type="entry name" value="P-loop containing nucleoside triphosphate hydrolases"/>
    <property type="match status" value="1"/>
</dbReference>
<evidence type="ECO:0000256" key="10">
    <source>
        <dbReference type="ARBA" id="ARBA00023235"/>
    </source>
</evidence>
<evidence type="ECO:0000256" key="1">
    <source>
        <dbReference type="ARBA" id="ARBA00008428"/>
    </source>
</evidence>
<protein>
    <recommendedName>
        <fullName evidence="13 14">Replicative DNA helicase</fullName>
        <ecNumber evidence="13 14">5.6.2.3</ecNumber>
    </recommendedName>
</protein>
<dbReference type="GO" id="GO:0003677">
    <property type="term" value="F:DNA binding"/>
    <property type="evidence" value="ECO:0007669"/>
    <property type="project" value="UniProtKB-UniRule"/>
</dbReference>
<keyword evidence="5 14" id="KW-0547">Nucleotide-binding</keyword>
<evidence type="ECO:0000256" key="6">
    <source>
        <dbReference type="ARBA" id="ARBA00022801"/>
    </source>
</evidence>
<organism evidence="16 17">
    <name type="scientific">candidate division WWE3 bacterium GW2011_GWA2_44_16</name>
    <dbReference type="NCBI Taxonomy" id="1619110"/>
    <lineage>
        <taxon>Bacteria</taxon>
        <taxon>Katanobacteria</taxon>
    </lineage>
</organism>
<proteinExistence type="inferred from homology"/>
<dbReference type="InterPro" id="IPR016136">
    <property type="entry name" value="DNA_helicase_N/primase_C"/>
</dbReference>
<evidence type="ECO:0000256" key="11">
    <source>
        <dbReference type="ARBA" id="ARBA00044940"/>
    </source>
</evidence>
<keyword evidence="4" id="KW-0677">Repeat</keyword>
<dbReference type="InterPro" id="IPR007693">
    <property type="entry name" value="DNA_helicase_DnaB-like_N"/>
</dbReference>
<dbReference type="STRING" id="1619110.UW36_C0005G0036"/>
<evidence type="ECO:0000256" key="7">
    <source>
        <dbReference type="ARBA" id="ARBA00022806"/>
    </source>
</evidence>
<keyword evidence="9 14" id="KW-0238">DNA-binding</keyword>
<comment type="similarity">
    <text evidence="1 14">Belongs to the helicase family. DnaB subfamily.</text>
</comment>
<evidence type="ECO:0000256" key="9">
    <source>
        <dbReference type="ARBA" id="ARBA00023125"/>
    </source>
</evidence>
<keyword evidence="7 14" id="KW-0347">Helicase</keyword>
<dbReference type="InterPro" id="IPR036185">
    <property type="entry name" value="DNA_heli_DnaB-like_N_sf"/>
</dbReference>
<dbReference type="SUPFAM" id="SSF48024">
    <property type="entry name" value="N-terminal domain of DnaB helicase"/>
    <property type="match status" value="1"/>
</dbReference>
<dbReference type="InterPro" id="IPR036844">
    <property type="entry name" value="Hint_dom_sf"/>
</dbReference>
<evidence type="ECO:0000313" key="17">
    <source>
        <dbReference type="Proteomes" id="UP000034128"/>
    </source>
</evidence>
<dbReference type="GO" id="GO:0006269">
    <property type="term" value="P:DNA replication, synthesis of primer"/>
    <property type="evidence" value="ECO:0007669"/>
    <property type="project" value="UniProtKB-UniRule"/>
</dbReference>
<dbReference type="GO" id="GO:0043139">
    <property type="term" value="F:5'-3' DNA helicase activity"/>
    <property type="evidence" value="ECO:0007669"/>
    <property type="project" value="UniProtKB-EC"/>
</dbReference>
<evidence type="ECO:0000256" key="8">
    <source>
        <dbReference type="ARBA" id="ARBA00022840"/>
    </source>
</evidence>
<comment type="catalytic activity">
    <reaction evidence="12 14">
        <text>ATP + H2O = ADP + phosphate + H(+)</text>
        <dbReference type="Rhea" id="RHEA:13065"/>
        <dbReference type="ChEBI" id="CHEBI:15377"/>
        <dbReference type="ChEBI" id="CHEBI:15378"/>
        <dbReference type="ChEBI" id="CHEBI:30616"/>
        <dbReference type="ChEBI" id="CHEBI:43474"/>
        <dbReference type="ChEBI" id="CHEBI:456216"/>
        <dbReference type="EC" id="5.6.2.3"/>
    </reaction>
</comment>
<dbReference type="InterPro" id="IPR006141">
    <property type="entry name" value="Intein_N"/>
</dbReference>
<keyword evidence="6 14" id="KW-0378">Hydrolase</keyword>
<evidence type="ECO:0000259" key="15">
    <source>
        <dbReference type="PROSITE" id="PS51199"/>
    </source>
</evidence>
<evidence type="ECO:0000256" key="14">
    <source>
        <dbReference type="RuleBase" id="RU362085"/>
    </source>
</evidence>
<dbReference type="NCBIfam" id="TIGR01445">
    <property type="entry name" value="intein_Nterm"/>
    <property type="match status" value="1"/>
</dbReference>
<dbReference type="Pfam" id="PF00772">
    <property type="entry name" value="DnaB"/>
    <property type="match status" value="1"/>
</dbReference>
<dbReference type="PROSITE" id="PS50818">
    <property type="entry name" value="INTEIN_C_TER"/>
    <property type="match status" value="1"/>
</dbReference>
<dbReference type="Gene3D" id="3.40.50.300">
    <property type="entry name" value="P-loop containing nucleotide triphosphate hydrolases"/>
    <property type="match status" value="2"/>
</dbReference>
<evidence type="ECO:0000256" key="3">
    <source>
        <dbReference type="ARBA" id="ARBA00022705"/>
    </source>
</evidence>
<dbReference type="FunFam" id="1.10.860.10:FF:000001">
    <property type="entry name" value="Replicative DNA helicase"/>
    <property type="match status" value="1"/>
</dbReference>
<dbReference type="GO" id="GO:0005829">
    <property type="term" value="C:cytosol"/>
    <property type="evidence" value="ECO:0007669"/>
    <property type="project" value="TreeGrafter"/>
</dbReference>
<dbReference type="GO" id="GO:1990077">
    <property type="term" value="C:primosome complex"/>
    <property type="evidence" value="ECO:0007669"/>
    <property type="project" value="UniProtKB-UniRule"/>
</dbReference>
<comment type="function">
    <text evidence="14">The main replicative DNA helicase, it participates in initiation and elongation during chromosome replication. Travels ahead of the DNA replisome, separating dsDNA into templates for DNA synthesis. A processive ATP-dependent 5'-3' DNA helicase it has DNA-dependent ATPase activity.</text>
</comment>
<dbReference type="Proteomes" id="UP000034128">
    <property type="component" value="Unassembled WGS sequence"/>
</dbReference>
<keyword evidence="2 14" id="KW-0639">Primosome</keyword>
<dbReference type="InterPro" id="IPR027417">
    <property type="entry name" value="P-loop_NTPase"/>
</dbReference>
<gene>
    <name evidence="16" type="ORF">UW36_C0005G0036</name>
</gene>
<evidence type="ECO:0000256" key="5">
    <source>
        <dbReference type="ARBA" id="ARBA00022741"/>
    </source>
</evidence>
<evidence type="ECO:0000256" key="2">
    <source>
        <dbReference type="ARBA" id="ARBA00022515"/>
    </source>
</evidence>
<comment type="caution">
    <text evidence="16">The sequence shown here is derived from an EMBL/GenBank/DDBJ whole genome shotgun (WGS) entry which is preliminary data.</text>
</comment>
<keyword evidence="8 14" id="KW-0067">ATP-binding</keyword>
<keyword evidence="10" id="KW-0413">Isomerase</keyword>
<feature type="domain" description="SF4 helicase" evidence="15">
    <location>
        <begin position="188"/>
        <end position="392"/>
    </location>
</feature>
<dbReference type="InterPro" id="IPR003587">
    <property type="entry name" value="Hint_dom_N"/>
</dbReference>
<comment type="function">
    <text evidence="11 14">The intein is an endonuclease.</text>
</comment>
<dbReference type="GO" id="GO:0005524">
    <property type="term" value="F:ATP binding"/>
    <property type="evidence" value="ECO:0007669"/>
    <property type="project" value="UniProtKB-UniRule"/>
</dbReference>
<dbReference type="GO" id="GO:0016887">
    <property type="term" value="F:ATP hydrolysis activity"/>
    <property type="evidence" value="ECO:0007669"/>
    <property type="project" value="RHEA"/>
</dbReference>
<dbReference type="AlphaFoldDB" id="A0A0G1JNC6"/>
<evidence type="ECO:0000256" key="4">
    <source>
        <dbReference type="ARBA" id="ARBA00022737"/>
    </source>
</evidence>
<dbReference type="SMART" id="SM00306">
    <property type="entry name" value="HintN"/>
    <property type="match status" value="1"/>
</dbReference>
<dbReference type="PROSITE" id="PS51199">
    <property type="entry name" value="SF4_HELICASE"/>
    <property type="match status" value="2"/>
</dbReference>
<dbReference type="InterPro" id="IPR007692">
    <property type="entry name" value="DNA_helicase_DnaB"/>
</dbReference>
<keyword evidence="3 14" id="KW-0235">DNA replication</keyword>
<dbReference type="EMBL" id="LCIA01000005">
    <property type="protein sequence ID" value="KKT45457.1"/>
    <property type="molecule type" value="Genomic_DNA"/>
</dbReference>
<dbReference type="Pfam" id="PF03796">
    <property type="entry name" value="DnaB_C"/>
    <property type="match status" value="1"/>
</dbReference>
<dbReference type="PANTHER" id="PTHR30153">
    <property type="entry name" value="REPLICATIVE DNA HELICASE DNAB"/>
    <property type="match status" value="1"/>
</dbReference>
<dbReference type="PROSITE" id="PS50817">
    <property type="entry name" value="INTEIN_N_TER"/>
    <property type="match status" value="1"/>
</dbReference>
<evidence type="ECO:0000313" key="16">
    <source>
        <dbReference type="EMBL" id="KKT45457.1"/>
    </source>
</evidence>
<dbReference type="CDD" id="cd00984">
    <property type="entry name" value="DnaB_C"/>
    <property type="match status" value="1"/>
</dbReference>
<evidence type="ECO:0000256" key="13">
    <source>
        <dbReference type="NCBIfam" id="TIGR00665"/>
    </source>
</evidence>
<dbReference type="SUPFAM" id="SSF51294">
    <property type="entry name" value="Hedgehog/intein (Hint) domain"/>
    <property type="match status" value="1"/>
</dbReference>
<dbReference type="Gene3D" id="1.10.860.10">
    <property type="entry name" value="DNAb Helicase, Chain A"/>
    <property type="match status" value="1"/>
</dbReference>
<dbReference type="CDD" id="cd00081">
    <property type="entry name" value="Hint"/>
    <property type="match status" value="1"/>
</dbReference>
<dbReference type="InterPro" id="IPR030934">
    <property type="entry name" value="Intein_C"/>
</dbReference>